<evidence type="ECO:0000313" key="1">
    <source>
        <dbReference type="EMBL" id="CAH6723836.1"/>
    </source>
</evidence>
<proteinExistence type="predicted"/>
<protein>
    <submittedName>
        <fullName evidence="1">Uncharacterized protein</fullName>
    </submittedName>
</protein>
<gene>
    <name evidence="1" type="ORF">CLIB1444_21S00474</name>
</gene>
<keyword evidence="2" id="KW-1185">Reference proteome</keyword>
<accession>A0ACA9YFZ3</accession>
<reference evidence="1" key="1">
    <citation type="submission" date="2022-06" db="EMBL/GenBank/DDBJ databases">
        <authorList>
            <person name="Legras J.-L."/>
            <person name="Devillers H."/>
            <person name="Grondin C."/>
        </authorList>
    </citation>
    <scope>NUCLEOTIDE SEQUENCE</scope>
    <source>
        <strain evidence="1">CLIB 1444</strain>
    </source>
</reference>
<dbReference type="EMBL" id="CALSDN010000021">
    <property type="protein sequence ID" value="CAH6723836.1"/>
    <property type="molecule type" value="Genomic_DNA"/>
</dbReference>
<dbReference type="Proteomes" id="UP001152531">
    <property type="component" value="Unassembled WGS sequence"/>
</dbReference>
<comment type="caution">
    <text evidence="1">The sequence shown here is derived from an EMBL/GenBank/DDBJ whole genome shotgun (WGS) entry which is preliminary data.</text>
</comment>
<name>A0ACA9YFZ3_9ASCO</name>
<organism evidence="1 2">
    <name type="scientific">[Candida] jaroonii</name>
    <dbReference type="NCBI Taxonomy" id="467808"/>
    <lineage>
        <taxon>Eukaryota</taxon>
        <taxon>Fungi</taxon>
        <taxon>Dikarya</taxon>
        <taxon>Ascomycota</taxon>
        <taxon>Saccharomycotina</taxon>
        <taxon>Pichiomycetes</taxon>
        <taxon>Debaryomycetaceae</taxon>
        <taxon>Yamadazyma</taxon>
    </lineage>
</organism>
<sequence length="891" mass="102173">MSPPEYNSISPPLGISLHDGSVLQSQDSIESNNSSGSGKVSKNDSEQPKKKRKSTVRACDACAIRKVKCEVQRPCHHCVANNLNCTQLRQRKKSGPKNLHQKTLDSINSLSERQKLVEVNKKFDNNYENPETIIASNHFNHPIEMVPPSLTTSLINKNIVKDNKLDRTTLVEILNLVNEPIMNTILKEYTIKSLIDNTYKLVEFVNKDIKTLNNFNNKDPNYLSKVLLVLSFNLLIIENLIKLIQLNMTLNYSFKIHNIEYYKDLKNIILVKLIELFSIIDKLLLFPMMKYNNFQIFYNQSVSCINLFGYFDLITRFNNNNHNDNKEEIDSEDHNELYSNYCKVTYLRKAVSYYNFVDLKNEFIINKNDLTNFQLNELFEKLFVLERFNYFINPEIIISVNLLDMTFNLNSPNAIFKCFKLLNNDRLIFNNLKSFNILKNLNKFFKINHYPDLHNLMTKSYLNAKINLINYTKDSNFHSILIQIVIFKTLMIYSNNLELTFIEQELIEIVRNLNSLISFSDLVFLKFSNLKLLPQLLQILKINIDFENNLNYLEDLVLYTKKLFKFFKTTKNISQIISSNIVVYDWFQEMKNLEKVDIYHPKPVKNISKHDGIGFTSKSVPVYQNNPNVPNNLSNPNLSQNLPNSSNLSNSDPTLETSSFPQAISQQSPQQLQQLQFQLNKLQQSQINLQHISSNSTYESSKDKSEINDLLQDFGNSKLSSNSSTNPNSIVVTTNPSPEPVSPKPKETKLSDLTNSNSTSYSTIIQGGGPAPPIITPATAINKKDESEINLNVSESTKNLYNLFTQINDDVGTGSSNSLTNLFQFNSNLQTNSSMNLPKLSSLSNFKSSNNLNLINSSSTLNLFLNRNSEQTEEVEDGDKVKNELKNQFLL</sequence>
<evidence type="ECO:0000313" key="2">
    <source>
        <dbReference type="Proteomes" id="UP001152531"/>
    </source>
</evidence>